<protein>
    <submittedName>
        <fullName evidence="1">Alcohol acetyltransferase</fullName>
    </submittedName>
</protein>
<evidence type="ECO:0000313" key="2">
    <source>
        <dbReference type="Proteomes" id="UP000276133"/>
    </source>
</evidence>
<dbReference type="AlphaFoldDB" id="A0A3M7RPD3"/>
<dbReference type="Proteomes" id="UP000276133">
    <property type="component" value="Unassembled WGS sequence"/>
</dbReference>
<sequence>MNKLKSAIRMSKQRFQYLKMKIFQENEVYRFIEQTKEEENSIEIPHTTLNSIEEFKNWKERHLFFGSKNHDLTQGVIFFHLFNFEQKFEFYMSTNHAGNDARGHFEVLKDILMNLECIISNRTTESAPKSMLNIHLDFKHSFDLKEIKLEPVFENEYQLINYMPGEVKIEDKFKNLSYYFEFFQLNEELTEKILQNCKSKNCTVQALFSLCSTLALIDEKTGLRNLNESVECLNSIPCDMRYYFNLEKSDLVKSAASLCWMQNISTHCDLWSIAKEITEKIGKMRDSNEGIKWWLKCLNNFPLHKYYHVASSIGKVSLDQENLIHIKVTDLRFSCSTPYDSLNKIIFKNTISRFQMMHVITFNKKLTGNFCYSYPTFSSSWDKEIRFNKNKIIVILNSYYFF</sequence>
<dbReference type="OrthoDB" id="10379851at2759"/>
<dbReference type="GO" id="GO:0016740">
    <property type="term" value="F:transferase activity"/>
    <property type="evidence" value="ECO:0007669"/>
    <property type="project" value="UniProtKB-KW"/>
</dbReference>
<accession>A0A3M7RPD3</accession>
<reference evidence="1 2" key="1">
    <citation type="journal article" date="2018" name="Sci. Rep.">
        <title>Genomic signatures of local adaptation to the degree of environmental predictability in rotifers.</title>
        <authorList>
            <person name="Franch-Gras L."/>
            <person name="Hahn C."/>
            <person name="Garcia-Roger E.M."/>
            <person name="Carmona M.J."/>
            <person name="Serra M."/>
            <person name="Gomez A."/>
        </authorList>
    </citation>
    <scope>NUCLEOTIDE SEQUENCE [LARGE SCALE GENOMIC DNA]</scope>
    <source>
        <strain evidence="1">HYR1</strain>
    </source>
</reference>
<organism evidence="1 2">
    <name type="scientific">Brachionus plicatilis</name>
    <name type="common">Marine rotifer</name>
    <name type="synonym">Brachionus muelleri</name>
    <dbReference type="NCBI Taxonomy" id="10195"/>
    <lineage>
        <taxon>Eukaryota</taxon>
        <taxon>Metazoa</taxon>
        <taxon>Spiralia</taxon>
        <taxon>Gnathifera</taxon>
        <taxon>Rotifera</taxon>
        <taxon>Eurotatoria</taxon>
        <taxon>Monogononta</taxon>
        <taxon>Pseudotrocha</taxon>
        <taxon>Ploima</taxon>
        <taxon>Brachionidae</taxon>
        <taxon>Brachionus</taxon>
    </lineage>
</organism>
<proteinExistence type="predicted"/>
<keyword evidence="1" id="KW-0808">Transferase</keyword>
<dbReference type="EMBL" id="REGN01002929">
    <property type="protein sequence ID" value="RNA25404.1"/>
    <property type="molecule type" value="Genomic_DNA"/>
</dbReference>
<evidence type="ECO:0000313" key="1">
    <source>
        <dbReference type="EMBL" id="RNA25404.1"/>
    </source>
</evidence>
<keyword evidence="2" id="KW-1185">Reference proteome</keyword>
<gene>
    <name evidence="1" type="ORF">BpHYR1_037655</name>
</gene>
<comment type="caution">
    <text evidence="1">The sequence shown here is derived from an EMBL/GenBank/DDBJ whole genome shotgun (WGS) entry which is preliminary data.</text>
</comment>
<name>A0A3M7RPD3_BRAPC</name>